<feature type="compositionally biased region" description="Pro residues" evidence="1">
    <location>
        <begin position="104"/>
        <end position="126"/>
    </location>
</feature>
<dbReference type="RefSeq" id="WP_122111642.1">
    <property type="nucleotide sequence ID" value="NZ_QOKZ01000002.1"/>
</dbReference>
<dbReference type="Proteomes" id="UP000273516">
    <property type="component" value="Unassembled WGS sequence"/>
</dbReference>
<dbReference type="AlphaFoldDB" id="A0A3M0MFJ0"/>
<feature type="transmembrane region" description="Helical" evidence="2">
    <location>
        <begin position="9"/>
        <end position="28"/>
    </location>
</feature>
<comment type="caution">
    <text evidence="3">The sequence shown here is derived from an EMBL/GenBank/DDBJ whole genome shotgun (WGS) entry which is preliminary data.</text>
</comment>
<feature type="region of interest" description="Disordered" evidence="1">
    <location>
        <begin position="90"/>
        <end position="130"/>
    </location>
</feature>
<organism evidence="3 4">
    <name type="scientific">Paracoccus alkanivorans</name>
    <dbReference type="NCBI Taxonomy" id="2116655"/>
    <lineage>
        <taxon>Bacteria</taxon>
        <taxon>Pseudomonadati</taxon>
        <taxon>Pseudomonadota</taxon>
        <taxon>Alphaproteobacteria</taxon>
        <taxon>Rhodobacterales</taxon>
        <taxon>Paracoccaceae</taxon>
        <taxon>Paracoccus</taxon>
    </lineage>
</organism>
<dbReference type="OrthoDB" id="7833467at2"/>
<proteinExistence type="predicted"/>
<evidence type="ECO:0000256" key="2">
    <source>
        <dbReference type="SAM" id="Phobius"/>
    </source>
</evidence>
<accession>A0A3M0MFJ0</accession>
<reference evidence="3 4" key="1">
    <citation type="submission" date="2018-07" db="EMBL/GenBank/DDBJ databases">
        <authorList>
            <person name="Zhang Y."/>
            <person name="Wang L."/>
            <person name="Ma S."/>
        </authorList>
    </citation>
    <scope>NUCLEOTIDE SEQUENCE [LARGE SCALE GENOMIC DNA]</scope>
    <source>
        <strain evidence="3 4">4-2</strain>
    </source>
</reference>
<gene>
    <name evidence="3" type="ORF">C9E81_07395</name>
</gene>
<keyword evidence="4" id="KW-1185">Reference proteome</keyword>
<dbReference type="EMBL" id="QOKZ01000002">
    <property type="protein sequence ID" value="RMC36472.1"/>
    <property type="molecule type" value="Genomic_DNA"/>
</dbReference>
<evidence type="ECO:0000256" key="1">
    <source>
        <dbReference type="SAM" id="MobiDB-lite"/>
    </source>
</evidence>
<protein>
    <submittedName>
        <fullName evidence="3">Uncharacterized protein</fullName>
    </submittedName>
</protein>
<keyword evidence="2" id="KW-1133">Transmembrane helix</keyword>
<feature type="transmembrane region" description="Helical" evidence="2">
    <location>
        <begin position="40"/>
        <end position="60"/>
    </location>
</feature>
<evidence type="ECO:0000313" key="4">
    <source>
        <dbReference type="Proteomes" id="UP000273516"/>
    </source>
</evidence>
<keyword evidence="2" id="KW-0812">Transmembrane</keyword>
<name>A0A3M0MFJ0_9RHOB</name>
<evidence type="ECO:0000313" key="3">
    <source>
        <dbReference type="EMBL" id="RMC36472.1"/>
    </source>
</evidence>
<keyword evidence="2" id="KW-0472">Membrane</keyword>
<sequence length="296" mass="32483">MAYRNAETVIGLVLSAVWLVLLLLFWLLIPGEADMRVSGITRILTITGIVMPLALIWMAVGFAGAIRRLRDEAAELRGNLFLLQEMATKRPRPTNAEPVRTQPQPAPVPAARPAPPPARPARPATPPRQASLHFDAPEPVEIPAGILVNALNFPDDANDQETIAALRMALQDRDTARVLRAAQDVVTLLAAHDIYMDDLPPDPVPPAIWRRFAEGERGETARKIGGIGDEIALETVATLMRGDEIFRDTAHHFLRHFDQMLTREAPRLDDAQLTELADTRSARGFMLVGRAAGVFG</sequence>